<gene>
    <name evidence="2" type="ORF">ERS008530_00178</name>
</gene>
<feature type="transmembrane region" description="Helical" evidence="1">
    <location>
        <begin position="21"/>
        <end position="45"/>
    </location>
</feature>
<keyword evidence="1" id="KW-0472">Membrane</keyword>
<name>A0A0T9LKS5_YERIN</name>
<dbReference type="EMBL" id="CPZJ01000001">
    <property type="protein sequence ID" value="CNF01006.1"/>
    <property type="molecule type" value="Genomic_DNA"/>
</dbReference>
<dbReference type="AlphaFoldDB" id="A0A0T9LKS5"/>
<keyword evidence="1" id="KW-0812">Transmembrane</keyword>
<reference evidence="2 3" key="1">
    <citation type="submission" date="2015-03" db="EMBL/GenBank/DDBJ databases">
        <authorList>
            <person name="Murphy D."/>
        </authorList>
    </citation>
    <scope>NUCLEOTIDE SEQUENCE [LARGE SCALE GENOMIC DNA]</scope>
    <source>
        <strain evidence="2 3">BR165/97</strain>
    </source>
</reference>
<keyword evidence="1" id="KW-1133">Transmembrane helix</keyword>
<accession>A0A0T9LKS5</accession>
<evidence type="ECO:0000313" key="2">
    <source>
        <dbReference type="EMBL" id="CNF01006.1"/>
    </source>
</evidence>
<evidence type="ECO:0000256" key="1">
    <source>
        <dbReference type="SAM" id="Phobius"/>
    </source>
</evidence>
<dbReference type="Proteomes" id="UP000038750">
    <property type="component" value="Unassembled WGS sequence"/>
</dbReference>
<organism evidence="2 3">
    <name type="scientific">Yersinia intermedia</name>
    <dbReference type="NCBI Taxonomy" id="631"/>
    <lineage>
        <taxon>Bacteria</taxon>
        <taxon>Pseudomonadati</taxon>
        <taxon>Pseudomonadota</taxon>
        <taxon>Gammaproteobacteria</taxon>
        <taxon>Enterobacterales</taxon>
        <taxon>Yersiniaceae</taxon>
        <taxon>Yersinia</taxon>
    </lineage>
</organism>
<evidence type="ECO:0000313" key="3">
    <source>
        <dbReference type="Proteomes" id="UP000038750"/>
    </source>
</evidence>
<protein>
    <submittedName>
        <fullName evidence="2">Uncharacterized protein</fullName>
    </submittedName>
</protein>
<proteinExistence type="predicted"/>
<sequence>MCRDTEKILRRRKLRDQQGHCSDFKIVILAVYYLIAIRSLQAIYINERNREAPRE</sequence>